<accession>A0AAI9C7H5</accession>
<sequence>MLKREELKPGIIVYACVDALHRNNVDTKLRVIHPLLCLGVNDSEGVWAVVTSMETRLSLKTRWKTGPATWINKRSFIDPNRPAIRIPNTVLLEAAEAGEAGYYHDGFDRPGVKPNALQSIVEALGIGDELPTVALVNINDLSIAELEQVIHKKREEQRKADLVLVLTGIAKDSGYDLTNVVLSPLT</sequence>
<comment type="caution">
    <text evidence="1">The sequence shown here is derived from an EMBL/GenBank/DDBJ whole genome shotgun (WGS) entry which is preliminary data.</text>
</comment>
<name>A0AAI9C7H5_STEMA</name>
<proteinExistence type="predicted"/>
<dbReference type="AlphaFoldDB" id="A0AAI9C7H5"/>
<gene>
    <name evidence="1" type="ORF">QEK83_000118</name>
</gene>
<reference evidence="1" key="1">
    <citation type="submission" date="2022-07" db="EMBL/GenBank/DDBJ databases">
        <authorList>
            <consortium name="Clinical and Environmental Microbiology Branch: Whole genome sequencing antimicrobial resistance pathogens in the healthcare setting"/>
        </authorList>
    </citation>
    <scope>NUCLEOTIDE SEQUENCE</scope>
    <source>
        <strain evidence="1">Stenotrophomonas_maltophilia_2021CK-00905</strain>
    </source>
</reference>
<dbReference type="Proteomes" id="UP001214521">
    <property type="component" value="Unassembled WGS sequence"/>
</dbReference>
<dbReference type="EMBL" id="ABLOMU010000001">
    <property type="protein sequence ID" value="EKT4439525.1"/>
    <property type="molecule type" value="Genomic_DNA"/>
</dbReference>
<protein>
    <submittedName>
        <fullName evidence="1">Uncharacterized protein</fullName>
    </submittedName>
</protein>
<evidence type="ECO:0000313" key="1">
    <source>
        <dbReference type="EMBL" id="EKT4439525.1"/>
    </source>
</evidence>
<organism evidence="1 2">
    <name type="scientific">Stenotrophomonas maltophilia</name>
    <name type="common">Pseudomonas maltophilia</name>
    <name type="synonym">Xanthomonas maltophilia</name>
    <dbReference type="NCBI Taxonomy" id="40324"/>
    <lineage>
        <taxon>Bacteria</taxon>
        <taxon>Pseudomonadati</taxon>
        <taxon>Pseudomonadota</taxon>
        <taxon>Gammaproteobacteria</taxon>
        <taxon>Lysobacterales</taxon>
        <taxon>Lysobacteraceae</taxon>
        <taxon>Stenotrophomonas</taxon>
        <taxon>Stenotrophomonas maltophilia group</taxon>
    </lineage>
</organism>
<evidence type="ECO:0000313" key="2">
    <source>
        <dbReference type="Proteomes" id="UP001214521"/>
    </source>
</evidence>